<dbReference type="Gene3D" id="1.20.80.10">
    <property type="match status" value="1"/>
</dbReference>
<sequence>METQDGLLETQFLAAARYLSSRTDLNLGNEIQLELYALFKTATAGPCVSDRPGFFDFRARAKWDAWAAKAGMSKPAAMRAYIALASDRAGWTDDVEIIEPDIRGSTSHSVGGGDEKHMAMAVSRLENPEAEVPDASKTIWDWAREGRIDKVLAMLAELNTSITSTDEQGMTLLHWAADRGHADLMRELLQRTTAVDVVDSAGQTPLHLAVIVEHEDVVKLLLRAGASIAVVDAEGETPWDCASPAMRLLLRPESAAESALNLDIDKDVHIM</sequence>
<dbReference type="GO" id="GO:0000062">
    <property type="term" value="F:fatty-acyl-CoA binding"/>
    <property type="evidence" value="ECO:0007669"/>
    <property type="project" value="InterPro"/>
</dbReference>
<organism evidence="6 7">
    <name type="scientific">Geranomyces variabilis</name>
    <dbReference type="NCBI Taxonomy" id="109894"/>
    <lineage>
        <taxon>Eukaryota</taxon>
        <taxon>Fungi</taxon>
        <taxon>Fungi incertae sedis</taxon>
        <taxon>Chytridiomycota</taxon>
        <taxon>Chytridiomycota incertae sedis</taxon>
        <taxon>Chytridiomycetes</taxon>
        <taxon>Spizellomycetales</taxon>
        <taxon>Powellomycetaceae</taxon>
        <taxon>Geranomyces</taxon>
    </lineage>
</organism>
<gene>
    <name evidence="6" type="primary">ACBD6</name>
    <name evidence="6" type="ORF">HDU87_004046</name>
</gene>
<keyword evidence="1" id="KW-0677">Repeat</keyword>
<feature type="domain" description="ACB" evidence="5">
    <location>
        <begin position="8"/>
        <end position="93"/>
    </location>
</feature>
<accession>A0AAD5TRK1</accession>
<evidence type="ECO:0000256" key="3">
    <source>
        <dbReference type="ARBA" id="ARBA00023121"/>
    </source>
</evidence>
<dbReference type="EMBL" id="JADGJQ010000003">
    <property type="protein sequence ID" value="KAJ3184643.1"/>
    <property type="molecule type" value="Genomic_DNA"/>
</dbReference>
<dbReference type="Proteomes" id="UP001212152">
    <property type="component" value="Unassembled WGS sequence"/>
</dbReference>
<evidence type="ECO:0000313" key="6">
    <source>
        <dbReference type="EMBL" id="KAJ3184643.1"/>
    </source>
</evidence>
<dbReference type="PROSITE" id="PS50088">
    <property type="entry name" value="ANK_REPEAT"/>
    <property type="match status" value="2"/>
</dbReference>
<evidence type="ECO:0000256" key="2">
    <source>
        <dbReference type="ARBA" id="ARBA00023043"/>
    </source>
</evidence>
<dbReference type="Pfam" id="PF12796">
    <property type="entry name" value="Ank_2"/>
    <property type="match status" value="1"/>
</dbReference>
<keyword evidence="3" id="KW-0446">Lipid-binding</keyword>
<keyword evidence="7" id="KW-1185">Reference proteome</keyword>
<dbReference type="Pfam" id="PF00887">
    <property type="entry name" value="ACBP"/>
    <property type="match status" value="1"/>
</dbReference>
<dbReference type="SUPFAM" id="SSF48403">
    <property type="entry name" value="Ankyrin repeat"/>
    <property type="match status" value="1"/>
</dbReference>
<keyword evidence="2 4" id="KW-0040">ANK repeat</keyword>
<name>A0AAD5TRK1_9FUNG</name>
<dbReference type="InterPro" id="IPR036770">
    <property type="entry name" value="Ankyrin_rpt-contain_sf"/>
</dbReference>
<dbReference type="InterPro" id="IPR002110">
    <property type="entry name" value="Ankyrin_rpt"/>
</dbReference>
<proteinExistence type="predicted"/>
<dbReference type="PANTHER" id="PTHR24119:SF0">
    <property type="entry name" value="ACYL-COA-BINDING DOMAIN-CONTAINING PROTEIN 6"/>
    <property type="match status" value="1"/>
</dbReference>
<dbReference type="AlphaFoldDB" id="A0AAD5TRK1"/>
<dbReference type="InterPro" id="IPR035984">
    <property type="entry name" value="Acyl-CoA-binding_sf"/>
</dbReference>
<reference evidence="6" key="1">
    <citation type="submission" date="2020-05" db="EMBL/GenBank/DDBJ databases">
        <title>Phylogenomic resolution of chytrid fungi.</title>
        <authorList>
            <person name="Stajich J.E."/>
            <person name="Amses K."/>
            <person name="Simmons R."/>
            <person name="Seto K."/>
            <person name="Myers J."/>
            <person name="Bonds A."/>
            <person name="Quandt C.A."/>
            <person name="Barry K."/>
            <person name="Liu P."/>
            <person name="Grigoriev I."/>
            <person name="Longcore J.E."/>
            <person name="James T.Y."/>
        </authorList>
    </citation>
    <scope>NUCLEOTIDE SEQUENCE</scope>
    <source>
        <strain evidence="6">JEL0379</strain>
    </source>
</reference>
<dbReference type="PRINTS" id="PR01415">
    <property type="entry name" value="ANKYRIN"/>
</dbReference>
<dbReference type="Gene3D" id="1.25.40.20">
    <property type="entry name" value="Ankyrin repeat-containing domain"/>
    <property type="match status" value="1"/>
</dbReference>
<evidence type="ECO:0000256" key="4">
    <source>
        <dbReference type="PROSITE-ProRule" id="PRU00023"/>
    </source>
</evidence>
<dbReference type="InterPro" id="IPR000582">
    <property type="entry name" value="Acyl-CoA-binding_protein"/>
</dbReference>
<feature type="repeat" description="ANK" evidence="4">
    <location>
        <begin position="168"/>
        <end position="200"/>
    </location>
</feature>
<protein>
    <submittedName>
        <fullName evidence="6">Acyl-CoA binding domain-containing protein 6</fullName>
    </submittedName>
</protein>
<dbReference type="SUPFAM" id="SSF47027">
    <property type="entry name" value="Acyl-CoA binding protein"/>
    <property type="match status" value="1"/>
</dbReference>
<feature type="repeat" description="ANK" evidence="4">
    <location>
        <begin position="201"/>
        <end position="233"/>
    </location>
</feature>
<evidence type="ECO:0000256" key="1">
    <source>
        <dbReference type="ARBA" id="ARBA00022737"/>
    </source>
</evidence>
<dbReference type="InterPro" id="IPR014352">
    <property type="entry name" value="FERM/acyl-CoA-bd_prot_sf"/>
</dbReference>
<dbReference type="SMART" id="SM00248">
    <property type="entry name" value="ANK"/>
    <property type="match status" value="2"/>
</dbReference>
<dbReference type="PRINTS" id="PR00689">
    <property type="entry name" value="ACOABINDINGP"/>
</dbReference>
<dbReference type="PROSITE" id="PS50297">
    <property type="entry name" value="ANK_REP_REGION"/>
    <property type="match status" value="2"/>
</dbReference>
<comment type="caution">
    <text evidence="6">The sequence shown here is derived from an EMBL/GenBank/DDBJ whole genome shotgun (WGS) entry which is preliminary data.</text>
</comment>
<evidence type="ECO:0000313" key="7">
    <source>
        <dbReference type="Proteomes" id="UP001212152"/>
    </source>
</evidence>
<dbReference type="PROSITE" id="PS51228">
    <property type="entry name" value="ACB_2"/>
    <property type="match status" value="1"/>
</dbReference>
<evidence type="ECO:0000259" key="5">
    <source>
        <dbReference type="PROSITE" id="PS51228"/>
    </source>
</evidence>
<dbReference type="PANTHER" id="PTHR24119">
    <property type="entry name" value="ACYL-COA-BINDING DOMAIN-CONTAINING PROTEIN 6"/>
    <property type="match status" value="1"/>
</dbReference>